<organism evidence="1 2">
    <name type="scientific">Algimonas ampicilliniresistens</name>
    <dbReference type="NCBI Taxonomy" id="1298735"/>
    <lineage>
        <taxon>Bacteria</taxon>
        <taxon>Pseudomonadati</taxon>
        <taxon>Pseudomonadota</taxon>
        <taxon>Alphaproteobacteria</taxon>
        <taxon>Maricaulales</taxon>
        <taxon>Robiginitomaculaceae</taxon>
        <taxon>Algimonas</taxon>
    </lineage>
</organism>
<dbReference type="PROSITE" id="PS51257">
    <property type="entry name" value="PROKAR_LIPOPROTEIN"/>
    <property type="match status" value="1"/>
</dbReference>
<reference evidence="1" key="1">
    <citation type="journal article" date="2014" name="Int. J. Syst. Evol. Microbiol.">
        <title>Complete genome of a new Firmicutes species belonging to the dominant human colonic microbiota ('Ruminococcus bicirculans') reveals two chromosomes and a selective capacity to utilize plant glucans.</title>
        <authorList>
            <consortium name="NISC Comparative Sequencing Program"/>
            <person name="Wegmann U."/>
            <person name="Louis P."/>
            <person name="Goesmann A."/>
            <person name="Henrissat B."/>
            <person name="Duncan S.H."/>
            <person name="Flint H.J."/>
        </authorList>
    </citation>
    <scope>NUCLEOTIDE SEQUENCE</scope>
    <source>
        <strain evidence="1">NBRC 108219</strain>
    </source>
</reference>
<dbReference type="RefSeq" id="WP_284388060.1">
    <property type="nucleotide sequence ID" value="NZ_BSNK01000001.1"/>
</dbReference>
<accession>A0ABQ5V8Q4</accession>
<reference evidence="1" key="2">
    <citation type="submission" date="2023-01" db="EMBL/GenBank/DDBJ databases">
        <title>Draft genome sequence of Algimonas ampicilliniresistens strain NBRC 108219.</title>
        <authorList>
            <person name="Sun Q."/>
            <person name="Mori K."/>
        </authorList>
    </citation>
    <scope>NUCLEOTIDE SEQUENCE</scope>
    <source>
        <strain evidence="1">NBRC 108219</strain>
    </source>
</reference>
<gene>
    <name evidence="1" type="ORF">GCM10007853_09190</name>
</gene>
<dbReference type="Proteomes" id="UP001161391">
    <property type="component" value="Unassembled WGS sequence"/>
</dbReference>
<evidence type="ECO:0000313" key="1">
    <source>
        <dbReference type="EMBL" id="GLQ23045.1"/>
    </source>
</evidence>
<comment type="caution">
    <text evidence="1">The sequence shown here is derived from an EMBL/GenBank/DDBJ whole genome shotgun (WGS) entry which is preliminary data.</text>
</comment>
<protein>
    <recommendedName>
        <fullName evidence="3">Lipoprotein</fullName>
    </recommendedName>
</protein>
<proteinExistence type="predicted"/>
<evidence type="ECO:0008006" key="3">
    <source>
        <dbReference type="Google" id="ProtNLM"/>
    </source>
</evidence>
<sequence>MKRGLTLTAAIALCACQPPVDETRGAFEAFPVARVQPTECVFTAVDAVNSEVALFVTRKDDLDHMGYARFKGETLKLVPREVPDLSGETIDVTYEVVDYLKWKVRVEATQQTDASYTGSISLLGSDVSAQVTGRCDG</sequence>
<dbReference type="EMBL" id="BSNK01000001">
    <property type="protein sequence ID" value="GLQ23045.1"/>
    <property type="molecule type" value="Genomic_DNA"/>
</dbReference>
<name>A0ABQ5V8Q4_9PROT</name>
<keyword evidence="2" id="KW-1185">Reference proteome</keyword>
<evidence type="ECO:0000313" key="2">
    <source>
        <dbReference type="Proteomes" id="UP001161391"/>
    </source>
</evidence>